<organism evidence="2 3">
    <name type="scientific">Ameca splendens</name>
    <dbReference type="NCBI Taxonomy" id="208324"/>
    <lineage>
        <taxon>Eukaryota</taxon>
        <taxon>Metazoa</taxon>
        <taxon>Chordata</taxon>
        <taxon>Craniata</taxon>
        <taxon>Vertebrata</taxon>
        <taxon>Euteleostomi</taxon>
        <taxon>Actinopterygii</taxon>
        <taxon>Neopterygii</taxon>
        <taxon>Teleostei</taxon>
        <taxon>Neoteleostei</taxon>
        <taxon>Acanthomorphata</taxon>
        <taxon>Ovalentaria</taxon>
        <taxon>Atherinomorphae</taxon>
        <taxon>Cyprinodontiformes</taxon>
        <taxon>Goodeidae</taxon>
        <taxon>Ameca</taxon>
    </lineage>
</organism>
<protein>
    <submittedName>
        <fullName evidence="2">Uncharacterized protein</fullName>
    </submittedName>
</protein>
<accession>A0ABV0Y9E3</accession>
<dbReference type="Proteomes" id="UP001469553">
    <property type="component" value="Unassembled WGS sequence"/>
</dbReference>
<comment type="caution">
    <text evidence="2">The sequence shown here is derived from an EMBL/GenBank/DDBJ whole genome shotgun (WGS) entry which is preliminary data.</text>
</comment>
<name>A0ABV0Y9E3_9TELE</name>
<reference evidence="2 3" key="1">
    <citation type="submission" date="2021-06" db="EMBL/GenBank/DDBJ databases">
        <authorList>
            <person name="Palmer J.M."/>
        </authorList>
    </citation>
    <scope>NUCLEOTIDE SEQUENCE [LARGE SCALE GENOMIC DNA]</scope>
    <source>
        <strain evidence="2 3">AS_MEX2019</strain>
        <tissue evidence="2">Muscle</tissue>
    </source>
</reference>
<dbReference type="InterPro" id="IPR013083">
    <property type="entry name" value="Znf_RING/FYVE/PHD"/>
</dbReference>
<gene>
    <name evidence="2" type="ORF">AMECASPLE_000848</name>
</gene>
<feature type="compositionally biased region" description="Basic and acidic residues" evidence="1">
    <location>
        <begin position="90"/>
        <end position="112"/>
    </location>
</feature>
<proteinExistence type="predicted"/>
<feature type="region of interest" description="Disordered" evidence="1">
    <location>
        <begin position="21"/>
        <end position="112"/>
    </location>
</feature>
<feature type="compositionally biased region" description="Acidic residues" evidence="1">
    <location>
        <begin position="28"/>
        <end position="40"/>
    </location>
</feature>
<evidence type="ECO:0000313" key="3">
    <source>
        <dbReference type="Proteomes" id="UP001469553"/>
    </source>
</evidence>
<evidence type="ECO:0000313" key="2">
    <source>
        <dbReference type="EMBL" id="MEQ2290178.1"/>
    </source>
</evidence>
<keyword evidence="3" id="KW-1185">Reference proteome</keyword>
<feature type="non-terminal residue" evidence="2">
    <location>
        <position position="1"/>
    </location>
</feature>
<evidence type="ECO:0000256" key="1">
    <source>
        <dbReference type="SAM" id="MobiDB-lite"/>
    </source>
</evidence>
<sequence length="112" mass="12813">EPSEGKINKDLPSCWECPKCYLGKDSESESSSDEESEESEGSTFMPHSKRAYQDDVGDEGPRRGKRSRPPGRQTAPPPSQKLLLQHQQSRKRESALDYRLKKRVDMMHLKSH</sequence>
<dbReference type="Gene3D" id="3.30.40.10">
    <property type="entry name" value="Zinc/RING finger domain, C3HC4 (zinc finger)"/>
    <property type="match status" value="1"/>
</dbReference>
<dbReference type="EMBL" id="JAHRIP010028240">
    <property type="protein sequence ID" value="MEQ2290178.1"/>
    <property type="molecule type" value="Genomic_DNA"/>
</dbReference>